<feature type="compositionally biased region" description="Gly residues" evidence="1">
    <location>
        <begin position="1"/>
        <end position="10"/>
    </location>
</feature>
<keyword evidence="3" id="KW-1185">Reference proteome</keyword>
<name>A0ABD0NTE3_CIRMR</name>
<dbReference type="Proteomes" id="UP001529510">
    <property type="component" value="Unassembled WGS sequence"/>
</dbReference>
<reference evidence="2 3" key="1">
    <citation type="submission" date="2024-05" db="EMBL/GenBank/DDBJ databases">
        <title>Genome sequencing and assembly of Indian major carp, Cirrhinus mrigala (Hamilton, 1822).</title>
        <authorList>
            <person name="Mohindra V."/>
            <person name="Chowdhury L.M."/>
            <person name="Lal K."/>
            <person name="Jena J.K."/>
        </authorList>
    </citation>
    <scope>NUCLEOTIDE SEQUENCE [LARGE SCALE GENOMIC DNA]</scope>
    <source>
        <strain evidence="2">CM1030</strain>
        <tissue evidence="2">Blood</tissue>
    </source>
</reference>
<accession>A0ABD0NTE3</accession>
<sequence>SVGRMVGGSSGDAEQRSAAGFTGVGQSRPVCFQRLHAEEDLQRVQIRPAPIRHQYSRCFT</sequence>
<feature type="non-terminal residue" evidence="2">
    <location>
        <position position="1"/>
    </location>
</feature>
<evidence type="ECO:0000256" key="1">
    <source>
        <dbReference type="SAM" id="MobiDB-lite"/>
    </source>
</evidence>
<dbReference type="EMBL" id="JAMKFB020000020">
    <property type="protein sequence ID" value="KAL0165173.1"/>
    <property type="molecule type" value="Genomic_DNA"/>
</dbReference>
<feature type="region of interest" description="Disordered" evidence="1">
    <location>
        <begin position="1"/>
        <end position="24"/>
    </location>
</feature>
<evidence type="ECO:0000313" key="3">
    <source>
        <dbReference type="Proteomes" id="UP001529510"/>
    </source>
</evidence>
<organism evidence="2 3">
    <name type="scientific">Cirrhinus mrigala</name>
    <name type="common">Mrigala</name>
    <dbReference type="NCBI Taxonomy" id="683832"/>
    <lineage>
        <taxon>Eukaryota</taxon>
        <taxon>Metazoa</taxon>
        <taxon>Chordata</taxon>
        <taxon>Craniata</taxon>
        <taxon>Vertebrata</taxon>
        <taxon>Euteleostomi</taxon>
        <taxon>Actinopterygii</taxon>
        <taxon>Neopterygii</taxon>
        <taxon>Teleostei</taxon>
        <taxon>Ostariophysi</taxon>
        <taxon>Cypriniformes</taxon>
        <taxon>Cyprinidae</taxon>
        <taxon>Labeoninae</taxon>
        <taxon>Labeonini</taxon>
        <taxon>Cirrhinus</taxon>
    </lineage>
</organism>
<proteinExistence type="predicted"/>
<evidence type="ECO:0000313" key="2">
    <source>
        <dbReference type="EMBL" id="KAL0165173.1"/>
    </source>
</evidence>
<feature type="non-terminal residue" evidence="2">
    <location>
        <position position="60"/>
    </location>
</feature>
<gene>
    <name evidence="2" type="ORF">M9458_040926</name>
</gene>
<comment type="caution">
    <text evidence="2">The sequence shown here is derived from an EMBL/GenBank/DDBJ whole genome shotgun (WGS) entry which is preliminary data.</text>
</comment>
<dbReference type="AlphaFoldDB" id="A0ABD0NTE3"/>
<protein>
    <submittedName>
        <fullName evidence="2">Uncharacterized protein</fullName>
    </submittedName>
</protein>